<evidence type="ECO:0000313" key="2">
    <source>
        <dbReference type="EMBL" id="WYJ99044.1"/>
    </source>
</evidence>
<evidence type="ECO:0000256" key="1">
    <source>
        <dbReference type="SAM" id="MobiDB-lite"/>
    </source>
</evidence>
<accession>A0AAQ3Y3P7</accession>
<dbReference type="RefSeq" id="WP_086312395.1">
    <property type="nucleotide sequence ID" value="NZ_CP147244.1"/>
</dbReference>
<proteinExistence type="predicted"/>
<organism evidence="2 3">
    <name type="scientific">Candidatus Enterococcus palustris</name>
    <dbReference type="NCBI Taxonomy" id="1834189"/>
    <lineage>
        <taxon>Bacteria</taxon>
        <taxon>Bacillati</taxon>
        <taxon>Bacillota</taxon>
        <taxon>Bacilli</taxon>
        <taxon>Lactobacillales</taxon>
        <taxon>Enterococcaceae</taxon>
        <taxon>Enterococcus</taxon>
    </lineage>
</organism>
<feature type="compositionally biased region" description="Low complexity" evidence="1">
    <location>
        <begin position="48"/>
        <end position="68"/>
    </location>
</feature>
<feature type="region of interest" description="Disordered" evidence="1">
    <location>
        <begin position="48"/>
        <end position="70"/>
    </location>
</feature>
<keyword evidence="3" id="KW-1185">Reference proteome</keyword>
<sequence length="107" mass="11960">MNRKWKVILSVLILSFIFPLGALGDSRYFTVYLPLEFGLTTTMSKTTTDSLDIEQSSTSQDSISSESTEVTIKATKRSIETVSSSLEVTIMDQKEQTDVELQQEGEQ</sequence>
<protein>
    <submittedName>
        <fullName evidence="2">Uncharacterized protein</fullName>
    </submittedName>
</protein>
<dbReference type="Proteomes" id="UP000194948">
    <property type="component" value="Chromosome"/>
</dbReference>
<reference evidence="2" key="1">
    <citation type="submission" date="2017-05" db="EMBL/GenBank/DDBJ databases">
        <authorList>
            <consortium name="The Broad Institute Genomics Platform"/>
            <consortium name="The Broad Institute Genomic Center for Infectious Diseases"/>
            <person name="Earl A."/>
            <person name="Manson A."/>
            <person name="Schwartman J."/>
            <person name="Gilmore M."/>
            <person name="Abouelleil A."/>
            <person name="Cao P."/>
            <person name="Chapman S."/>
            <person name="Cusick C."/>
            <person name="Shea T."/>
            <person name="Young S."/>
            <person name="Neafsey D."/>
            <person name="Nusbaum C."/>
            <person name="Birren B."/>
        </authorList>
    </citation>
    <scope>NUCLEOTIDE SEQUENCE</scope>
    <source>
        <strain evidence="2">7F3_DIV0205</strain>
    </source>
</reference>
<reference evidence="2" key="2">
    <citation type="submission" date="2024-03" db="EMBL/GenBank/DDBJ databases">
        <title>The Genome Sequence of Enterococcus sp. DIV0205d.</title>
        <authorList>
            <consortium name="The Broad Institute Genomics Platform"/>
            <consortium name="The Broad Institute Microbial Omics Core"/>
            <consortium name="The Broad Institute Genomic Center for Infectious Diseases"/>
            <person name="Earl A."/>
            <person name="Manson A."/>
            <person name="Gilmore M."/>
            <person name="Schwartman J."/>
            <person name="Shea T."/>
            <person name="Abouelleil A."/>
            <person name="Cao P."/>
            <person name="Chapman S."/>
            <person name="Cusick C."/>
            <person name="Young S."/>
            <person name="Neafsey D."/>
            <person name="Nusbaum C."/>
            <person name="Birren B."/>
        </authorList>
    </citation>
    <scope>NUCLEOTIDE SEQUENCE</scope>
    <source>
        <strain evidence="2">7F3_DIV0205</strain>
    </source>
</reference>
<dbReference type="AlphaFoldDB" id="A0AAQ3Y3P7"/>
<evidence type="ECO:0000313" key="3">
    <source>
        <dbReference type="Proteomes" id="UP000194948"/>
    </source>
</evidence>
<name>A0AAQ3Y3P7_9ENTE</name>
<dbReference type="EMBL" id="CP147244">
    <property type="protein sequence ID" value="WYJ99044.1"/>
    <property type="molecule type" value="Genomic_DNA"/>
</dbReference>
<gene>
    <name evidence="2" type="ORF">A5821_000120</name>
</gene>